<evidence type="ECO:0000256" key="4">
    <source>
        <dbReference type="ARBA" id="ARBA00023235"/>
    </source>
</evidence>
<evidence type="ECO:0000259" key="7">
    <source>
        <dbReference type="PROSITE" id="PS50059"/>
    </source>
</evidence>
<dbReference type="PANTHER" id="PTHR10516">
    <property type="entry name" value="PEPTIDYL-PROLYL CIS-TRANS ISOMERASE"/>
    <property type="match status" value="1"/>
</dbReference>
<dbReference type="AlphaFoldDB" id="A0AAD9MSQ4"/>
<keyword evidence="9" id="KW-1185">Reference proteome</keyword>
<comment type="catalytic activity">
    <reaction evidence="1 5">
        <text>[protein]-peptidylproline (omega=180) = [protein]-peptidylproline (omega=0)</text>
        <dbReference type="Rhea" id="RHEA:16237"/>
        <dbReference type="Rhea" id="RHEA-COMP:10747"/>
        <dbReference type="Rhea" id="RHEA-COMP:10748"/>
        <dbReference type="ChEBI" id="CHEBI:83833"/>
        <dbReference type="ChEBI" id="CHEBI:83834"/>
        <dbReference type="EC" id="5.2.1.8"/>
    </reaction>
</comment>
<comment type="caution">
    <text evidence="8">The sequence shown here is derived from an EMBL/GenBank/DDBJ whole genome shotgun (WGS) entry which is preliminary data.</text>
</comment>
<evidence type="ECO:0000256" key="5">
    <source>
        <dbReference type="PROSITE-ProRule" id="PRU00277"/>
    </source>
</evidence>
<organism evidence="8 9">
    <name type="scientific">Paralvinella palmiformis</name>
    <dbReference type="NCBI Taxonomy" id="53620"/>
    <lineage>
        <taxon>Eukaryota</taxon>
        <taxon>Metazoa</taxon>
        <taxon>Spiralia</taxon>
        <taxon>Lophotrochozoa</taxon>
        <taxon>Annelida</taxon>
        <taxon>Polychaeta</taxon>
        <taxon>Sedentaria</taxon>
        <taxon>Canalipalpata</taxon>
        <taxon>Terebellida</taxon>
        <taxon>Terebelliformia</taxon>
        <taxon>Alvinellidae</taxon>
        <taxon>Paralvinella</taxon>
    </lineage>
</organism>
<keyword evidence="3 5" id="KW-0697">Rotamase</keyword>
<proteinExistence type="predicted"/>
<accession>A0AAD9MSQ4</accession>
<dbReference type="PROSITE" id="PS50059">
    <property type="entry name" value="FKBP_PPIASE"/>
    <property type="match status" value="1"/>
</dbReference>
<sequence>MADQDKVEESKPTATGVDITPDKDGGVLKEIKNEGSPEFGHPNPGDKVFVHYVGTLTDGTKFDSSRDRGEKFDFMLGK</sequence>
<dbReference type="Proteomes" id="UP001208570">
    <property type="component" value="Unassembled WGS sequence"/>
</dbReference>
<evidence type="ECO:0000313" key="8">
    <source>
        <dbReference type="EMBL" id="KAK2142748.1"/>
    </source>
</evidence>
<dbReference type="Gene3D" id="3.10.50.40">
    <property type="match status" value="1"/>
</dbReference>
<feature type="non-terminal residue" evidence="8">
    <location>
        <position position="78"/>
    </location>
</feature>
<dbReference type="PANTHER" id="PTHR10516:SF443">
    <property type="entry name" value="FK506-BINDING PROTEIN 59-RELATED"/>
    <property type="match status" value="1"/>
</dbReference>
<dbReference type="SUPFAM" id="SSF54534">
    <property type="entry name" value="FKBP-like"/>
    <property type="match status" value="1"/>
</dbReference>
<evidence type="ECO:0000313" key="9">
    <source>
        <dbReference type="Proteomes" id="UP001208570"/>
    </source>
</evidence>
<dbReference type="Pfam" id="PF00254">
    <property type="entry name" value="FKBP_C"/>
    <property type="match status" value="1"/>
</dbReference>
<dbReference type="GO" id="GO:0003755">
    <property type="term" value="F:peptidyl-prolyl cis-trans isomerase activity"/>
    <property type="evidence" value="ECO:0007669"/>
    <property type="project" value="UniProtKB-KW"/>
</dbReference>
<dbReference type="EC" id="5.2.1.8" evidence="2 5"/>
<gene>
    <name evidence="8" type="ORF">LSH36_918g00012</name>
</gene>
<name>A0AAD9MSQ4_9ANNE</name>
<dbReference type="EMBL" id="JAODUP010000918">
    <property type="protein sequence ID" value="KAK2142748.1"/>
    <property type="molecule type" value="Genomic_DNA"/>
</dbReference>
<reference evidence="8" key="1">
    <citation type="journal article" date="2023" name="Mol. Biol. Evol.">
        <title>Third-Generation Sequencing Reveals the Adaptive Role of the Epigenome in Three Deep-Sea Polychaetes.</title>
        <authorList>
            <person name="Perez M."/>
            <person name="Aroh O."/>
            <person name="Sun Y."/>
            <person name="Lan Y."/>
            <person name="Juniper S.K."/>
            <person name="Young C.R."/>
            <person name="Angers B."/>
            <person name="Qian P.Y."/>
        </authorList>
    </citation>
    <scope>NUCLEOTIDE SEQUENCE</scope>
    <source>
        <strain evidence="8">P08H-3</strain>
    </source>
</reference>
<feature type="domain" description="PPIase FKBP-type" evidence="7">
    <location>
        <begin position="45"/>
        <end position="78"/>
    </location>
</feature>
<feature type="compositionally biased region" description="Basic and acidic residues" evidence="6">
    <location>
        <begin position="1"/>
        <end position="11"/>
    </location>
</feature>
<dbReference type="InterPro" id="IPR001179">
    <property type="entry name" value="PPIase_FKBP_dom"/>
</dbReference>
<evidence type="ECO:0000256" key="6">
    <source>
        <dbReference type="SAM" id="MobiDB-lite"/>
    </source>
</evidence>
<evidence type="ECO:0000256" key="2">
    <source>
        <dbReference type="ARBA" id="ARBA00013194"/>
    </source>
</evidence>
<dbReference type="InterPro" id="IPR050689">
    <property type="entry name" value="FKBP-type_PPIase"/>
</dbReference>
<dbReference type="GO" id="GO:0005737">
    <property type="term" value="C:cytoplasm"/>
    <property type="evidence" value="ECO:0007669"/>
    <property type="project" value="TreeGrafter"/>
</dbReference>
<keyword evidence="4 5" id="KW-0413">Isomerase</keyword>
<evidence type="ECO:0000256" key="1">
    <source>
        <dbReference type="ARBA" id="ARBA00000971"/>
    </source>
</evidence>
<dbReference type="InterPro" id="IPR046357">
    <property type="entry name" value="PPIase_dom_sf"/>
</dbReference>
<protein>
    <recommendedName>
        <fullName evidence="2 5">peptidylprolyl isomerase</fullName>
        <ecNumber evidence="2 5">5.2.1.8</ecNumber>
    </recommendedName>
</protein>
<feature type="region of interest" description="Disordered" evidence="6">
    <location>
        <begin position="1"/>
        <end position="27"/>
    </location>
</feature>
<evidence type="ECO:0000256" key="3">
    <source>
        <dbReference type="ARBA" id="ARBA00023110"/>
    </source>
</evidence>